<feature type="region of interest" description="Disordered" evidence="1">
    <location>
        <begin position="170"/>
        <end position="211"/>
    </location>
</feature>
<evidence type="ECO:0000256" key="1">
    <source>
        <dbReference type="SAM" id="MobiDB-lite"/>
    </source>
</evidence>
<dbReference type="PANTHER" id="PTHR11075:SF54">
    <property type="entry name" value="LARGE RIBOSOMAL SUBUNIT PROTEIN ML62"/>
    <property type="match status" value="1"/>
</dbReference>
<dbReference type="PANTHER" id="PTHR11075">
    <property type="entry name" value="PEPTIDE CHAIN RELEASE FACTOR"/>
    <property type="match status" value="1"/>
</dbReference>
<dbReference type="Proteomes" id="UP001147747">
    <property type="component" value="Unassembled WGS sequence"/>
</dbReference>
<dbReference type="AlphaFoldDB" id="A0A9W9VN24"/>
<evidence type="ECO:0008006" key="4">
    <source>
        <dbReference type="Google" id="ProtNLM"/>
    </source>
</evidence>
<dbReference type="Gene3D" id="3.30.160.20">
    <property type="match status" value="1"/>
</dbReference>
<sequence>MTPLWKSLPVRWSSWRKFASRSNGSADLDLELARSWLKDLHPNTIPRHIAQLSFSRSSGPGGQNVNKSVQPRDPLLLFLPPLLVTCSLLPVLRAPSSVLATLKIPLVALLPLVPSLLHPQLRGSRYATDRSQALVIQSDESRQQSSNVEACFDKLHQLLLSSAKQVIPGETSQEQSVRVHKLQRAQNEARLKSKKFASNKKSNRRGSKYDD</sequence>
<dbReference type="GO" id="GO:0004045">
    <property type="term" value="F:peptidyl-tRNA hydrolase activity"/>
    <property type="evidence" value="ECO:0007669"/>
    <property type="project" value="TreeGrafter"/>
</dbReference>
<keyword evidence="3" id="KW-1185">Reference proteome</keyword>
<reference evidence="2" key="1">
    <citation type="submission" date="2022-12" db="EMBL/GenBank/DDBJ databases">
        <authorList>
            <person name="Petersen C."/>
        </authorList>
    </citation>
    <scope>NUCLEOTIDE SEQUENCE</scope>
    <source>
        <strain evidence="2">IBT 29677</strain>
    </source>
</reference>
<comment type="caution">
    <text evidence="2">The sequence shown here is derived from an EMBL/GenBank/DDBJ whole genome shotgun (WGS) entry which is preliminary data.</text>
</comment>
<evidence type="ECO:0000313" key="3">
    <source>
        <dbReference type="Proteomes" id="UP001147747"/>
    </source>
</evidence>
<gene>
    <name evidence="2" type="ORF">N7509_008651</name>
</gene>
<dbReference type="InterPro" id="IPR052104">
    <property type="entry name" value="Mito_Release_Factor_mL62"/>
</dbReference>
<protein>
    <recommendedName>
        <fullName evidence="4">Prokaryotic-type class I peptide chain release factors domain-containing protein</fullName>
    </recommendedName>
</protein>
<dbReference type="GeneID" id="81372268"/>
<dbReference type="GO" id="GO:0016150">
    <property type="term" value="F:translation release factor activity, codon nonspecific"/>
    <property type="evidence" value="ECO:0007669"/>
    <property type="project" value="TreeGrafter"/>
</dbReference>
<name>A0A9W9VN24_9EURO</name>
<dbReference type="RefSeq" id="XP_056483908.1">
    <property type="nucleotide sequence ID" value="XM_056633288.1"/>
</dbReference>
<organism evidence="2 3">
    <name type="scientific">Penicillium cosmopolitanum</name>
    <dbReference type="NCBI Taxonomy" id="1131564"/>
    <lineage>
        <taxon>Eukaryota</taxon>
        <taxon>Fungi</taxon>
        <taxon>Dikarya</taxon>
        <taxon>Ascomycota</taxon>
        <taxon>Pezizomycotina</taxon>
        <taxon>Eurotiomycetes</taxon>
        <taxon>Eurotiomycetidae</taxon>
        <taxon>Eurotiales</taxon>
        <taxon>Aspergillaceae</taxon>
        <taxon>Penicillium</taxon>
    </lineage>
</organism>
<feature type="compositionally biased region" description="Basic residues" evidence="1">
    <location>
        <begin position="192"/>
        <end position="211"/>
    </location>
</feature>
<dbReference type="OrthoDB" id="270639at2759"/>
<dbReference type="GO" id="GO:0005762">
    <property type="term" value="C:mitochondrial large ribosomal subunit"/>
    <property type="evidence" value="ECO:0007669"/>
    <property type="project" value="TreeGrafter"/>
</dbReference>
<accession>A0A9W9VN24</accession>
<reference evidence="2" key="2">
    <citation type="journal article" date="2023" name="IMA Fungus">
        <title>Comparative genomic study of the Penicillium genus elucidates a diverse pangenome and 15 lateral gene transfer events.</title>
        <authorList>
            <person name="Petersen C."/>
            <person name="Sorensen T."/>
            <person name="Nielsen M.R."/>
            <person name="Sondergaard T.E."/>
            <person name="Sorensen J.L."/>
            <person name="Fitzpatrick D.A."/>
            <person name="Frisvad J.C."/>
            <person name="Nielsen K.L."/>
        </authorList>
    </citation>
    <scope>NUCLEOTIDE SEQUENCE</scope>
    <source>
        <strain evidence="2">IBT 29677</strain>
    </source>
</reference>
<proteinExistence type="predicted"/>
<evidence type="ECO:0000313" key="2">
    <source>
        <dbReference type="EMBL" id="KAJ5386110.1"/>
    </source>
</evidence>
<dbReference type="EMBL" id="JAPZBU010000009">
    <property type="protein sequence ID" value="KAJ5386110.1"/>
    <property type="molecule type" value="Genomic_DNA"/>
</dbReference>
<dbReference type="GO" id="GO:0070126">
    <property type="term" value="P:mitochondrial translational termination"/>
    <property type="evidence" value="ECO:0007669"/>
    <property type="project" value="TreeGrafter"/>
</dbReference>